<evidence type="ECO:0000256" key="4">
    <source>
        <dbReference type="PIRSR" id="PIRSR006356-1"/>
    </source>
</evidence>
<comment type="catalytic activity">
    <reaction evidence="3">
        <text>L-arginine + H2O = L-citrulline + NH4(+)</text>
        <dbReference type="Rhea" id="RHEA:19597"/>
        <dbReference type="ChEBI" id="CHEBI:15377"/>
        <dbReference type="ChEBI" id="CHEBI:28938"/>
        <dbReference type="ChEBI" id="CHEBI:32682"/>
        <dbReference type="ChEBI" id="CHEBI:57743"/>
        <dbReference type="EC" id="3.5.3.6"/>
    </reaction>
</comment>
<sequence length="418" mass="45679">MTTDQDVALKVGIHSEIGRLREVIVHRPGSELDRLTPDNAAQLLFDDVLWADRARREHDEFVEVLRGHGVRVHLFADLLAQALATDAGRRFAVDRVCTDQQFGPALARELRALFTDTDPVLLAGYLIGGILKSDIDLPGGASVAWQSLGADEFVLTPLPNTLFQRDNAAWIGRGVAVNPMAKPARSRESINTRTVYRHHPLFADADFVTVYGDDDLHHAPATLEGGDIHVIADGVVMVGMGERTTPMGMEMLAQRLFSGGHARRVLAVELPKSRSTMHLDTVLTMVDVATFVAYPYFDQAAARVWLLAPDGNVQHRTGLTAGLREAIEDDDVRVLTAGGDRREAEREQWNDADNFLAISPGVVLGYERNTATNAMLRDHGLEVIPLAGSELGRGRGGARCMTCPVLRDPVPFSSKESS</sequence>
<proteinExistence type="inferred from homology"/>
<organism evidence="5 6">
    <name type="scientific">Nonomuraea polychroma</name>
    <dbReference type="NCBI Taxonomy" id="46176"/>
    <lineage>
        <taxon>Bacteria</taxon>
        <taxon>Bacillati</taxon>
        <taxon>Actinomycetota</taxon>
        <taxon>Actinomycetes</taxon>
        <taxon>Streptosporangiales</taxon>
        <taxon>Streptosporangiaceae</taxon>
        <taxon>Nonomuraea</taxon>
    </lineage>
</organism>
<dbReference type="RefSeq" id="WP_127933755.1">
    <property type="nucleotide sequence ID" value="NZ_SAUN01000001.1"/>
</dbReference>
<dbReference type="GO" id="GO:0005737">
    <property type="term" value="C:cytoplasm"/>
    <property type="evidence" value="ECO:0007669"/>
    <property type="project" value="UniProtKB-SubCell"/>
</dbReference>
<dbReference type="EC" id="3.5.3.6" evidence="3"/>
<comment type="pathway">
    <text evidence="3">Amino-acid degradation; L-arginine degradation via ADI pathway; carbamoyl phosphate from L-arginine: step 1/2.</text>
</comment>
<dbReference type="UniPathway" id="UPA00254">
    <property type="reaction ID" value="UER00364"/>
</dbReference>
<comment type="caution">
    <text evidence="5">The sequence shown here is derived from an EMBL/GenBank/DDBJ whole genome shotgun (WGS) entry which is preliminary data.</text>
</comment>
<dbReference type="NCBIfam" id="NF002381">
    <property type="entry name" value="PRK01388.1"/>
    <property type="match status" value="1"/>
</dbReference>
<dbReference type="PIRSF" id="PIRSF006356">
    <property type="entry name" value="Arg_deiminase"/>
    <property type="match status" value="1"/>
</dbReference>
<protein>
    <recommendedName>
        <fullName evidence="3">Arginine deiminase</fullName>
        <shortName evidence="3">ADI</shortName>
        <ecNumber evidence="3">3.5.3.6</ecNumber>
    </recommendedName>
    <alternativeName>
        <fullName evidence="3">Arginine dihydrolase</fullName>
        <shortName evidence="3">AD</shortName>
    </alternativeName>
</protein>
<evidence type="ECO:0000256" key="3">
    <source>
        <dbReference type="HAMAP-Rule" id="MF_00242"/>
    </source>
</evidence>
<dbReference type="Pfam" id="PF02274">
    <property type="entry name" value="ADI"/>
    <property type="match status" value="1"/>
</dbReference>
<dbReference type="PANTHER" id="PTHR47271">
    <property type="entry name" value="ARGININE DEIMINASE"/>
    <property type="match status" value="1"/>
</dbReference>
<dbReference type="InterPro" id="IPR003876">
    <property type="entry name" value="Arg_deiminase"/>
</dbReference>
<dbReference type="Gene3D" id="3.75.10.10">
    <property type="entry name" value="L-arginine/glycine Amidinotransferase, Chain A"/>
    <property type="match status" value="1"/>
</dbReference>
<comment type="subcellular location">
    <subcellularLocation>
        <location evidence="3">Cytoplasm</location>
    </subcellularLocation>
</comment>
<dbReference type="PANTHER" id="PTHR47271:SF2">
    <property type="entry name" value="ARGININE DEIMINASE"/>
    <property type="match status" value="1"/>
</dbReference>
<dbReference type="AlphaFoldDB" id="A0A438M718"/>
<comment type="similarity">
    <text evidence="1 3">Belongs to the arginine deiminase family.</text>
</comment>
<evidence type="ECO:0000256" key="2">
    <source>
        <dbReference type="ARBA" id="ARBA00022801"/>
    </source>
</evidence>
<keyword evidence="2 3" id="KW-0378">Hydrolase</keyword>
<accession>A0A438M718</accession>
<name>A0A438M718_9ACTN</name>
<dbReference type="HAMAP" id="MF_00242">
    <property type="entry name" value="Arg_deiminase"/>
    <property type="match status" value="1"/>
</dbReference>
<dbReference type="GO" id="GO:0016990">
    <property type="term" value="F:arginine deiminase activity"/>
    <property type="evidence" value="ECO:0007669"/>
    <property type="project" value="UniProtKB-UniRule"/>
</dbReference>
<dbReference type="SUPFAM" id="SSF55909">
    <property type="entry name" value="Pentein"/>
    <property type="match status" value="1"/>
</dbReference>
<evidence type="ECO:0000256" key="1">
    <source>
        <dbReference type="ARBA" id="ARBA00010206"/>
    </source>
</evidence>
<feature type="active site" description="Amidino-cysteine intermediate" evidence="3 4">
    <location>
        <position position="400"/>
    </location>
</feature>
<evidence type="ECO:0000313" key="6">
    <source>
        <dbReference type="Proteomes" id="UP000284824"/>
    </source>
</evidence>
<dbReference type="Gene3D" id="1.10.3930.10">
    <property type="entry name" value="Arginine deiminase"/>
    <property type="match status" value="1"/>
</dbReference>
<dbReference type="PRINTS" id="PR01466">
    <property type="entry name" value="ARGDEIMINASE"/>
</dbReference>
<gene>
    <name evidence="3" type="primary">arcA</name>
    <name evidence="5" type="ORF">EDD27_4066</name>
</gene>
<keyword evidence="6" id="KW-1185">Reference proteome</keyword>
<keyword evidence="3" id="KW-0963">Cytoplasm</keyword>
<dbReference type="EMBL" id="SAUN01000001">
    <property type="protein sequence ID" value="RVX41521.1"/>
    <property type="molecule type" value="Genomic_DNA"/>
</dbReference>
<dbReference type="GO" id="GO:0019546">
    <property type="term" value="P:L-arginine deiminase pathway"/>
    <property type="evidence" value="ECO:0007669"/>
    <property type="project" value="TreeGrafter"/>
</dbReference>
<evidence type="ECO:0000313" key="5">
    <source>
        <dbReference type="EMBL" id="RVX41521.1"/>
    </source>
</evidence>
<dbReference type="Proteomes" id="UP000284824">
    <property type="component" value="Unassembled WGS sequence"/>
</dbReference>
<dbReference type="OrthoDB" id="9807502at2"/>
<reference evidence="5 6" key="1">
    <citation type="submission" date="2019-01" db="EMBL/GenBank/DDBJ databases">
        <title>Sequencing the genomes of 1000 actinobacteria strains.</title>
        <authorList>
            <person name="Klenk H.-P."/>
        </authorList>
    </citation>
    <scope>NUCLEOTIDE SEQUENCE [LARGE SCALE GENOMIC DNA]</scope>
    <source>
        <strain evidence="5 6">DSM 43925</strain>
    </source>
</reference>
<keyword evidence="3" id="KW-0056">Arginine metabolism</keyword>